<dbReference type="InterPro" id="IPR005151">
    <property type="entry name" value="Tail-specific_protease"/>
</dbReference>
<protein>
    <submittedName>
        <fullName evidence="2">Peptidase S41</fullName>
    </submittedName>
</protein>
<feature type="domain" description="Tail specific protease" evidence="1">
    <location>
        <begin position="1"/>
        <end position="50"/>
    </location>
</feature>
<keyword evidence="3" id="KW-1185">Reference proteome</keyword>
<dbReference type="Proteomes" id="UP000241421">
    <property type="component" value="Unassembled WGS sequence"/>
</dbReference>
<evidence type="ECO:0000313" key="2">
    <source>
        <dbReference type="EMBL" id="PWF48573.1"/>
    </source>
</evidence>
<dbReference type="Gene3D" id="3.90.226.10">
    <property type="entry name" value="2-enoyl-CoA Hydratase, Chain A, domain 1"/>
    <property type="match status" value="1"/>
</dbReference>
<reference evidence="2 3" key="1">
    <citation type="submission" date="2018-04" db="EMBL/GenBank/DDBJ databases">
        <title>Massilia violaceinigra sp. nov., a novel purple-pigmented bacterium isolated from Tianshan glacier, Xinjiang, China.</title>
        <authorList>
            <person name="Wang H."/>
        </authorList>
    </citation>
    <scope>NUCLEOTIDE SEQUENCE [LARGE SCALE GENOMIC DNA]</scope>
    <source>
        <strain evidence="2 3">B448-2</strain>
    </source>
</reference>
<evidence type="ECO:0000313" key="3">
    <source>
        <dbReference type="Proteomes" id="UP000241421"/>
    </source>
</evidence>
<dbReference type="EMBL" id="PXWF02000181">
    <property type="protein sequence ID" value="PWF48573.1"/>
    <property type="molecule type" value="Genomic_DNA"/>
</dbReference>
<dbReference type="AlphaFoldDB" id="A0A2U2HM53"/>
<dbReference type="Pfam" id="PF03572">
    <property type="entry name" value="Peptidase_S41"/>
    <property type="match status" value="1"/>
</dbReference>
<dbReference type="RefSeq" id="WP_267874685.1">
    <property type="nucleotide sequence ID" value="NZ_PXWF02000181.1"/>
</dbReference>
<dbReference type="GO" id="GO:0007165">
    <property type="term" value="P:signal transduction"/>
    <property type="evidence" value="ECO:0007669"/>
    <property type="project" value="TreeGrafter"/>
</dbReference>
<sequence>TIMGARTFGKGSVQKVIGLPGGSGVKLTVSRYMTPLGRSIQALGIMPDLLVDETAAGAGNDAPRLRETDLARHLGNVAAAPGAAA</sequence>
<comment type="caution">
    <text evidence="2">The sequence shown here is derived from an EMBL/GenBank/DDBJ whole genome shotgun (WGS) entry which is preliminary data.</text>
</comment>
<dbReference type="PANTHER" id="PTHR32060">
    <property type="entry name" value="TAIL-SPECIFIC PROTEASE"/>
    <property type="match status" value="1"/>
</dbReference>
<dbReference type="InterPro" id="IPR029045">
    <property type="entry name" value="ClpP/crotonase-like_dom_sf"/>
</dbReference>
<dbReference type="SUPFAM" id="SSF52096">
    <property type="entry name" value="ClpP/crotonase"/>
    <property type="match status" value="1"/>
</dbReference>
<organism evidence="2 3">
    <name type="scientific">Massilia glaciei</name>
    <dbReference type="NCBI Taxonomy" id="1524097"/>
    <lineage>
        <taxon>Bacteria</taxon>
        <taxon>Pseudomonadati</taxon>
        <taxon>Pseudomonadota</taxon>
        <taxon>Betaproteobacteria</taxon>
        <taxon>Burkholderiales</taxon>
        <taxon>Oxalobacteraceae</taxon>
        <taxon>Telluria group</taxon>
        <taxon>Massilia</taxon>
    </lineage>
</organism>
<dbReference type="PANTHER" id="PTHR32060:SF30">
    <property type="entry name" value="CARBOXY-TERMINAL PROCESSING PROTEASE CTPA"/>
    <property type="match status" value="1"/>
</dbReference>
<dbReference type="GO" id="GO:0008236">
    <property type="term" value="F:serine-type peptidase activity"/>
    <property type="evidence" value="ECO:0007669"/>
    <property type="project" value="InterPro"/>
</dbReference>
<dbReference type="GO" id="GO:0004175">
    <property type="term" value="F:endopeptidase activity"/>
    <property type="evidence" value="ECO:0007669"/>
    <property type="project" value="TreeGrafter"/>
</dbReference>
<proteinExistence type="predicted"/>
<dbReference type="GO" id="GO:0006508">
    <property type="term" value="P:proteolysis"/>
    <property type="evidence" value="ECO:0007669"/>
    <property type="project" value="InterPro"/>
</dbReference>
<feature type="non-terminal residue" evidence="2">
    <location>
        <position position="85"/>
    </location>
</feature>
<name>A0A2U2HM53_9BURK</name>
<gene>
    <name evidence="2" type="ORF">C7C56_011135</name>
</gene>
<feature type="non-terminal residue" evidence="2">
    <location>
        <position position="1"/>
    </location>
</feature>
<evidence type="ECO:0000259" key="1">
    <source>
        <dbReference type="Pfam" id="PF03572"/>
    </source>
</evidence>
<dbReference type="GO" id="GO:0030288">
    <property type="term" value="C:outer membrane-bounded periplasmic space"/>
    <property type="evidence" value="ECO:0007669"/>
    <property type="project" value="TreeGrafter"/>
</dbReference>
<accession>A0A2U2HM53</accession>